<gene>
    <name evidence="1" type="ORF">SAMN02745165_03603</name>
</gene>
<dbReference type="AlphaFoldDB" id="A0A1M6NFR8"/>
<dbReference type="InterPro" id="IPR014729">
    <property type="entry name" value="Rossmann-like_a/b/a_fold"/>
</dbReference>
<dbReference type="STRING" id="1122189.SAMN02745165_03603"/>
<sequence length="277" mass="30927">MIILAHDGSLYGDWISCYAVNFAVAEEDRKLLALHVLDDTVSAEVVSAKFAQLSTLCQERKIDFSFQLLPLGKGVYRSLRQAIPHNANNLLIFGTRSKVKKRTLLRGSIAEKLLRTHQCPVLAIRVVQPGLLGSPEELLLPLAGHWSGVARIEPIVKRLIPSAHRLHLFRALQVNHLRHAHLSITRERRLLIAGQNYLEDISTQLTAILPQKFSLESQVMIATGWQNAVLTQASRLKAQMILLGVSERSLAHKMFYGAGVEQVLRDTPCDIGIYRAP</sequence>
<dbReference type="RefSeq" id="WP_072910109.1">
    <property type="nucleotide sequence ID" value="NZ_FQZT01000027.1"/>
</dbReference>
<organism evidence="1 2">
    <name type="scientific">Malonomonas rubra DSM 5091</name>
    <dbReference type="NCBI Taxonomy" id="1122189"/>
    <lineage>
        <taxon>Bacteria</taxon>
        <taxon>Pseudomonadati</taxon>
        <taxon>Thermodesulfobacteriota</taxon>
        <taxon>Desulfuromonadia</taxon>
        <taxon>Desulfuromonadales</taxon>
        <taxon>Geopsychrobacteraceae</taxon>
        <taxon>Malonomonas</taxon>
    </lineage>
</organism>
<dbReference type="SUPFAM" id="SSF52402">
    <property type="entry name" value="Adenine nucleotide alpha hydrolases-like"/>
    <property type="match status" value="2"/>
</dbReference>
<dbReference type="InterPro" id="IPR006015">
    <property type="entry name" value="Universal_stress_UspA"/>
</dbReference>
<dbReference type="Gene3D" id="3.40.50.620">
    <property type="entry name" value="HUPs"/>
    <property type="match status" value="2"/>
</dbReference>
<proteinExistence type="predicted"/>
<dbReference type="EMBL" id="FQZT01000027">
    <property type="protein sequence ID" value="SHJ94575.1"/>
    <property type="molecule type" value="Genomic_DNA"/>
</dbReference>
<accession>A0A1M6NFR8</accession>
<dbReference type="CDD" id="cd00293">
    <property type="entry name" value="USP-like"/>
    <property type="match status" value="1"/>
</dbReference>
<protein>
    <submittedName>
        <fullName evidence="1">Nucleotide-binding universal stress protein, UspA family</fullName>
    </submittedName>
</protein>
<evidence type="ECO:0000313" key="2">
    <source>
        <dbReference type="Proteomes" id="UP000184171"/>
    </source>
</evidence>
<dbReference type="OrthoDB" id="5405249at2"/>
<name>A0A1M6NFR8_MALRU</name>
<dbReference type="PRINTS" id="PR01438">
    <property type="entry name" value="UNVRSLSTRESS"/>
</dbReference>
<keyword evidence="2" id="KW-1185">Reference proteome</keyword>
<reference evidence="1 2" key="1">
    <citation type="submission" date="2016-11" db="EMBL/GenBank/DDBJ databases">
        <authorList>
            <person name="Jaros S."/>
            <person name="Januszkiewicz K."/>
            <person name="Wedrychowicz H."/>
        </authorList>
    </citation>
    <scope>NUCLEOTIDE SEQUENCE [LARGE SCALE GENOMIC DNA]</scope>
    <source>
        <strain evidence="1 2">DSM 5091</strain>
    </source>
</reference>
<evidence type="ECO:0000313" key="1">
    <source>
        <dbReference type="EMBL" id="SHJ94575.1"/>
    </source>
</evidence>
<dbReference type="Proteomes" id="UP000184171">
    <property type="component" value="Unassembled WGS sequence"/>
</dbReference>